<evidence type="ECO:0000256" key="12">
    <source>
        <dbReference type="SAM" id="SignalP"/>
    </source>
</evidence>
<evidence type="ECO:0000256" key="5">
    <source>
        <dbReference type="ARBA" id="ARBA00022982"/>
    </source>
</evidence>
<feature type="transmembrane region" description="Helical" evidence="11">
    <location>
        <begin position="287"/>
        <end position="308"/>
    </location>
</feature>
<dbReference type="STRING" id="2594813.A0A395MI52"/>
<keyword evidence="9 11" id="KW-0472">Membrane</keyword>
<comment type="similarity">
    <text evidence="2">Belongs to the ferric reductase (FRE) family.</text>
</comment>
<reference evidence="14 15" key="1">
    <citation type="journal article" date="2018" name="PLoS Pathog.">
        <title>Evolution of structural diversity of trichothecenes, a family of toxins produced by plant pathogenic and entomopathogenic fungi.</title>
        <authorList>
            <person name="Proctor R.H."/>
            <person name="McCormick S.P."/>
            <person name="Kim H.S."/>
            <person name="Cardoza R.E."/>
            <person name="Stanley A.M."/>
            <person name="Lindo L."/>
            <person name="Kelly A."/>
            <person name="Brown D.W."/>
            <person name="Lee T."/>
            <person name="Vaughan M.M."/>
            <person name="Alexander N.J."/>
            <person name="Busman M."/>
            <person name="Gutierrez S."/>
        </authorList>
    </citation>
    <scope>NUCLEOTIDE SEQUENCE [LARGE SCALE GENOMIC DNA]</scope>
    <source>
        <strain evidence="14 15">NRRL 13405</strain>
    </source>
</reference>
<dbReference type="GO" id="GO:0015677">
    <property type="term" value="P:copper ion import"/>
    <property type="evidence" value="ECO:0007669"/>
    <property type="project" value="TreeGrafter"/>
</dbReference>
<dbReference type="InterPro" id="IPR013130">
    <property type="entry name" value="Fe3_Rdtase_TM_dom"/>
</dbReference>
<organism evidence="14 15">
    <name type="scientific">Fusarium flagelliforme</name>
    <dbReference type="NCBI Taxonomy" id="2675880"/>
    <lineage>
        <taxon>Eukaryota</taxon>
        <taxon>Fungi</taxon>
        <taxon>Dikarya</taxon>
        <taxon>Ascomycota</taxon>
        <taxon>Pezizomycotina</taxon>
        <taxon>Sordariomycetes</taxon>
        <taxon>Hypocreomycetidae</taxon>
        <taxon>Hypocreales</taxon>
        <taxon>Nectriaceae</taxon>
        <taxon>Fusarium</taxon>
        <taxon>Fusarium incarnatum-equiseti species complex</taxon>
    </lineage>
</organism>
<proteinExistence type="inferred from homology"/>
<evidence type="ECO:0000256" key="7">
    <source>
        <dbReference type="ARBA" id="ARBA00023002"/>
    </source>
</evidence>
<dbReference type="SFLD" id="SFLDS00052">
    <property type="entry name" value="Ferric_Reductase_Domain"/>
    <property type="match status" value="1"/>
</dbReference>
<accession>A0A395MI52</accession>
<keyword evidence="8" id="KW-0406">Ion transport</keyword>
<evidence type="ECO:0000256" key="10">
    <source>
        <dbReference type="ARBA" id="ARBA00023180"/>
    </source>
</evidence>
<evidence type="ECO:0000256" key="11">
    <source>
        <dbReference type="SAM" id="Phobius"/>
    </source>
</evidence>
<evidence type="ECO:0000256" key="4">
    <source>
        <dbReference type="ARBA" id="ARBA00022692"/>
    </source>
</evidence>
<comment type="caution">
    <text evidence="14">The sequence shown here is derived from an EMBL/GenBank/DDBJ whole genome shotgun (WGS) entry which is preliminary data.</text>
</comment>
<dbReference type="SFLD" id="SFLDG01168">
    <property type="entry name" value="Ferric_reductase_subgroup_(FRE"/>
    <property type="match status" value="1"/>
</dbReference>
<dbReference type="PANTHER" id="PTHR32361">
    <property type="entry name" value="FERRIC/CUPRIC REDUCTASE TRANSMEMBRANE COMPONENT"/>
    <property type="match status" value="1"/>
</dbReference>
<dbReference type="EMBL" id="PXXK01000252">
    <property type="protein sequence ID" value="RFN47481.1"/>
    <property type="molecule type" value="Genomic_DNA"/>
</dbReference>
<dbReference type="InterPro" id="IPR039261">
    <property type="entry name" value="FNR_nucleotide-bd"/>
</dbReference>
<protein>
    <submittedName>
        <fullName evidence="14">Ferric reductase transmembrane component 5</fullName>
    </submittedName>
</protein>
<evidence type="ECO:0000313" key="14">
    <source>
        <dbReference type="EMBL" id="RFN47481.1"/>
    </source>
</evidence>
<dbReference type="PANTHER" id="PTHR32361:SF9">
    <property type="entry name" value="FERRIC REDUCTASE TRANSMEMBRANE COMPONENT 3-RELATED"/>
    <property type="match status" value="1"/>
</dbReference>
<keyword evidence="12" id="KW-0732">Signal</keyword>
<name>A0A395MI52_9HYPO</name>
<evidence type="ECO:0000256" key="8">
    <source>
        <dbReference type="ARBA" id="ARBA00023065"/>
    </source>
</evidence>
<evidence type="ECO:0000256" key="2">
    <source>
        <dbReference type="ARBA" id="ARBA00006278"/>
    </source>
</evidence>
<dbReference type="Gene3D" id="3.40.50.80">
    <property type="entry name" value="Nucleotide-binding domain of ferredoxin-NADP reductase (FNR) module"/>
    <property type="match status" value="1"/>
</dbReference>
<sequence>MRYWKSNKAIWLLNLIIFSAVSNASSADPKLCGKACRQTFRTLKFADAPEGAFFARQECTSRLYQTSLHLCWDFHCREDVWVAESRAMNQTCQHMYDSYLTQHDIIDGITDDERAQIVKFNATDPGRTHRYDELMLPTPAYFNIWIRTLAAHDYIWDYHYYYGWAMGIFWTVVIAAGMVNQALRRLHTMHDRRSVWLKRNILLPATFGQRCVQDFGGWVCSIHGYEIFEGYGYYPSVWLQVIRHVSDRTGIISFANFPLIWLFGMRNNIVIWLTGWDFKTYNNFHRWVARIATVQAVVHSIGYIVIIFQRGGWEYFWKISNLTFWWTGELATIFICLLVGLSFFYVRRMQYEFFLISHIILSVMVLVTMLSHVSIFRGAYDPLVWIPVLIWLLDRVIRAARMFAFNPKFWKTSAQVTYNEDAHMIRVTVPVSSSLYKIEPGTFYYLMVLNKWNFWESHPFTVAWISKSEQHVTPEQIPLLARPTDEVGPEAEKRQWEMTFLIRPYDSFTSRLKRYAEQQQPKPAKVRVAIDGPYGKTLPLERFDKVLFIVGGSGIAVPLSYMHRLTTGTGPRLIEIHWAVRQTDLAVDVLNQELSCVLGKEQIKVRIYVTGASNVGLLDTTACHLAEWKDGRLNVEGIIDNVLDMGDQGSLAVVTSGPARMADESRSAVADRTTHWLPRIEYFEESFQW</sequence>
<keyword evidence="7" id="KW-0560">Oxidoreductase</keyword>
<evidence type="ECO:0000256" key="1">
    <source>
        <dbReference type="ARBA" id="ARBA00004141"/>
    </source>
</evidence>
<feature type="domain" description="FAD-binding FR-type" evidence="13">
    <location>
        <begin position="389"/>
        <end position="540"/>
    </location>
</feature>
<dbReference type="InterPro" id="IPR013121">
    <property type="entry name" value="Fe_red_NAD-bd_6"/>
</dbReference>
<dbReference type="GO" id="GO:0000293">
    <property type="term" value="F:ferric-chelate reductase activity"/>
    <property type="evidence" value="ECO:0007669"/>
    <property type="project" value="UniProtKB-ARBA"/>
</dbReference>
<keyword evidence="5" id="KW-0249">Electron transport</keyword>
<dbReference type="InterPro" id="IPR017927">
    <property type="entry name" value="FAD-bd_FR_type"/>
</dbReference>
<dbReference type="InterPro" id="IPR013112">
    <property type="entry name" value="FAD-bd_8"/>
</dbReference>
<evidence type="ECO:0000256" key="9">
    <source>
        <dbReference type="ARBA" id="ARBA00023136"/>
    </source>
</evidence>
<gene>
    <name evidence="14" type="ORF">FIE12Z_8276</name>
</gene>
<dbReference type="Pfam" id="PF01794">
    <property type="entry name" value="Ferric_reduct"/>
    <property type="match status" value="1"/>
</dbReference>
<evidence type="ECO:0000256" key="6">
    <source>
        <dbReference type="ARBA" id="ARBA00022989"/>
    </source>
</evidence>
<keyword evidence="6 11" id="KW-1133">Transmembrane helix</keyword>
<dbReference type="InterPro" id="IPR051410">
    <property type="entry name" value="Ferric/Cupric_Reductase"/>
</dbReference>
<feature type="transmembrane region" description="Helical" evidence="11">
    <location>
        <begin position="161"/>
        <end position="183"/>
    </location>
</feature>
<dbReference type="GO" id="GO:0006879">
    <property type="term" value="P:intracellular iron ion homeostasis"/>
    <property type="evidence" value="ECO:0007669"/>
    <property type="project" value="TreeGrafter"/>
</dbReference>
<comment type="subcellular location">
    <subcellularLocation>
        <location evidence="1">Membrane</location>
        <topology evidence="1">Multi-pass membrane protein</topology>
    </subcellularLocation>
</comment>
<feature type="chain" id="PRO_5017292649" evidence="12">
    <location>
        <begin position="27"/>
        <end position="689"/>
    </location>
</feature>
<dbReference type="GO" id="GO:0006826">
    <property type="term" value="P:iron ion transport"/>
    <property type="evidence" value="ECO:0007669"/>
    <property type="project" value="TreeGrafter"/>
</dbReference>
<evidence type="ECO:0000256" key="3">
    <source>
        <dbReference type="ARBA" id="ARBA00022448"/>
    </source>
</evidence>
<dbReference type="GO" id="GO:0005886">
    <property type="term" value="C:plasma membrane"/>
    <property type="evidence" value="ECO:0007669"/>
    <property type="project" value="TreeGrafter"/>
</dbReference>
<feature type="transmembrane region" description="Helical" evidence="11">
    <location>
        <begin position="353"/>
        <end position="376"/>
    </location>
</feature>
<dbReference type="SUPFAM" id="SSF52343">
    <property type="entry name" value="Ferredoxin reductase-like, C-terminal NADP-linked domain"/>
    <property type="match status" value="1"/>
</dbReference>
<dbReference type="CDD" id="cd06186">
    <property type="entry name" value="NOX_Duox_like_FAD_NADP"/>
    <property type="match status" value="1"/>
</dbReference>
<feature type="transmembrane region" description="Helical" evidence="11">
    <location>
        <begin position="323"/>
        <end position="346"/>
    </location>
</feature>
<dbReference type="Pfam" id="PF08030">
    <property type="entry name" value="NAD_binding_6"/>
    <property type="match status" value="1"/>
</dbReference>
<keyword evidence="3" id="KW-0813">Transport</keyword>
<evidence type="ECO:0000259" key="13">
    <source>
        <dbReference type="PROSITE" id="PS51384"/>
    </source>
</evidence>
<keyword evidence="15" id="KW-1185">Reference proteome</keyword>
<evidence type="ECO:0000313" key="15">
    <source>
        <dbReference type="Proteomes" id="UP000265631"/>
    </source>
</evidence>
<keyword evidence="4 11" id="KW-0812">Transmembrane</keyword>
<keyword evidence="10" id="KW-0325">Glycoprotein</keyword>
<feature type="signal peptide" evidence="12">
    <location>
        <begin position="1"/>
        <end position="26"/>
    </location>
</feature>
<dbReference type="Pfam" id="PF08022">
    <property type="entry name" value="FAD_binding_8"/>
    <property type="match status" value="1"/>
</dbReference>
<dbReference type="PROSITE" id="PS51384">
    <property type="entry name" value="FAD_FR"/>
    <property type="match status" value="1"/>
</dbReference>
<dbReference type="AlphaFoldDB" id="A0A395MI52"/>
<dbReference type="Proteomes" id="UP000265631">
    <property type="component" value="Unassembled WGS sequence"/>
</dbReference>